<dbReference type="AlphaFoldDB" id="A0A3M8PBX0"/>
<proteinExistence type="predicted"/>
<gene>
    <name evidence="2" type="ORF">EEX84_02405</name>
</gene>
<keyword evidence="1" id="KW-0472">Membrane</keyword>
<keyword evidence="1" id="KW-0812">Transmembrane</keyword>
<reference evidence="2 3" key="1">
    <citation type="journal article" date="2018" name="Int. J. Syst. Evol. Microbiol.">
        <title>Planococcus salinus sp. nov., a moderately halophilic bacterium isolated from a saline-alkali soil.</title>
        <authorList>
            <person name="Gan L."/>
        </authorList>
    </citation>
    <scope>NUCLEOTIDE SEQUENCE [LARGE SCALE GENOMIC DNA]</scope>
    <source>
        <strain evidence="2 3">LCB217</strain>
    </source>
</reference>
<organism evidence="2 3">
    <name type="scientific">Planococcus salinus</name>
    <dbReference type="NCBI Taxonomy" id="1848460"/>
    <lineage>
        <taxon>Bacteria</taxon>
        <taxon>Bacillati</taxon>
        <taxon>Bacillota</taxon>
        <taxon>Bacilli</taxon>
        <taxon>Bacillales</taxon>
        <taxon>Caryophanaceae</taxon>
        <taxon>Planococcus</taxon>
    </lineage>
</organism>
<name>A0A3M8PBX0_9BACL</name>
<dbReference type="Proteomes" id="UP000275473">
    <property type="component" value="Unassembled WGS sequence"/>
</dbReference>
<comment type="caution">
    <text evidence="2">The sequence shown here is derived from an EMBL/GenBank/DDBJ whole genome shotgun (WGS) entry which is preliminary data.</text>
</comment>
<keyword evidence="1" id="KW-1133">Transmembrane helix</keyword>
<protein>
    <submittedName>
        <fullName evidence="2">Uncharacterized protein</fullName>
    </submittedName>
</protein>
<evidence type="ECO:0000313" key="3">
    <source>
        <dbReference type="Proteomes" id="UP000275473"/>
    </source>
</evidence>
<feature type="transmembrane region" description="Helical" evidence="1">
    <location>
        <begin position="7"/>
        <end position="26"/>
    </location>
</feature>
<accession>A0A3M8PBX0</accession>
<keyword evidence="3" id="KW-1185">Reference proteome</keyword>
<evidence type="ECO:0000256" key="1">
    <source>
        <dbReference type="SAM" id="Phobius"/>
    </source>
</evidence>
<evidence type="ECO:0000313" key="2">
    <source>
        <dbReference type="EMBL" id="RNF41218.1"/>
    </source>
</evidence>
<dbReference type="EMBL" id="RIAX01000001">
    <property type="protein sequence ID" value="RNF41218.1"/>
    <property type="molecule type" value="Genomic_DNA"/>
</dbReference>
<sequence>MKYKKSIIVSIILICLVIGSFINFKLKELNNFTEPYAKISVAVLEEETAALQEDLFQIIEEKRVEQDTLEDIAQSLESLNGKTRELNGYLNFKRMSDVPEFKFQFEVYREEVLRTANSEELYTGEQIRLGDHEELLNFFREFETRIGKLHMIVAQGVTLENDLNPAYDVDGLLHDYYEEVISAEGAIQ</sequence>
<dbReference type="RefSeq" id="WP_123163965.1">
    <property type="nucleotide sequence ID" value="NZ_RIAX01000001.1"/>
</dbReference>